<evidence type="ECO:0000313" key="1">
    <source>
        <dbReference type="Proteomes" id="UP000887540"/>
    </source>
</evidence>
<evidence type="ECO:0000313" key="2">
    <source>
        <dbReference type="WBParaSite" id="ACRNAN_scaffold663.g24970.t1"/>
    </source>
</evidence>
<protein>
    <submittedName>
        <fullName evidence="2">CX domain-containing protein</fullName>
    </submittedName>
</protein>
<dbReference type="WBParaSite" id="ACRNAN_scaffold663.g24970.t1">
    <property type="protein sequence ID" value="ACRNAN_scaffold663.g24970.t1"/>
    <property type="gene ID" value="ACRNAN_scaffold663.g24970"/>
</dbReference>
<sequence>MVEEDHMVEDHHIVEDLLQVIEVKVEVFLAVVAQKVIAHQFRVVEEPGRSSSGIIGNNSPTYPYYQPQSIYNPIRPSSGPTNFFSNLASTAIGSAVGNGIGSYIGNSIFRHNNRNYYYGRENYQQEEVDEFMCSMPIEHLRIYTNGSCYDVNTKENYQLIDYDQILNSENETSTKEITWGCKIINEICCCTECCTLEKIKN</sequence>
<keyword evidence="1" id="KW-1185">Reference proteome</keyword>
<accession>A0A914E997</accession>
<proteinExistence type="predicted"/>
<dbReference type="AlphaFoldDB" id="A0A914E997"/>
<dbReference type="Proteomes" id="UP000887540">
    <property type="component" value="Unplaced"/>
</dbReference>
<organism evidence="1 2">
    <name type="scientific">Acrobeloides nanus</name>
    <dbReference type="NCBI Taxonomy" id="290746"/>
    <lineage>
        <taxon>Eukaryota</taxon>
        <taxon>Metazoa</taxon>
        <taxon>Ecdysozoa</taxon>
        <taxon>Nematoda</taxon>
        <taxon>Chromadorea</taxon>
        <taxon>Rhabditida</taxon>
        <taxon>Tylenchina</taxon>
        <taxon>Cephalobomorpha</taxon>
        <taxon>Cephaloboidea</taxon>
        <taxon>Cephalobidae</taxon>
        <taxon>Acrobeloides</taxon>
    </lineage>
</organism>
<reference evidence="2" key="1">
    <citation type="submission" date="2022-11" db="UniProtKB">
        <authorList>
            <consortium name="WormBaseParasite"/>
        </authorList>
    </citation>
    <scope>IDENTIFICATION</scope>
</reference>
<name>A0A914E997_9BILA</name>